<reference evidence="1" key="1">
    <citation type="submission" date="2014-09" db="EMBL/GenBank/DDBJ databases">
        <authorList>
            <person name="Magalhaes I.L.F."/>
            <person name="Oliveira U."/>
            <person name="Santos F.R."/>
            <person name="Vidigal T.H.D.A."/>
            <person name="Brescovit A.D."/>
            <person name="Santos A.J."/>
        </authorList>
    </citation>
    <scope>NUCLEOTIDE SEQUENCE</scope>
    <source>
        <tissue evidence="1">Shoot tissue taken approximately 20 cm above the soil surface</tissue>
    </source>
</reference>
<protein>
    <submittedName>
        <fullName evidence="1">Uncharacterized protein</fullName>
    </submittedName>
</protein>
<organism evidence="1">
    <name type="scientific">Arundo donax</name>
    <name type="common">Giant reed</name>
    <name type="synonym">Donax arundinaceus</name>
    <dbReference type="NCBI Taxonomy" id="35708"/>
    <lineage>
        <taxon>Eukaryota</taxon>
        <taxon>Viridiplantae</taxon>
        <taxon>Streptophyta</taxon>
        <taxon>Embryophyta</taxon>
        <taxon>Tracheophyta</taxon>
        <taxon>Spermatophyta</taxon>
        <taxon>Magnoliopsida</taxon>
        <taxon>Liliopsida</taxon>
        <taxon>Poales</taxon>
        <taxon>Poaceae</taxon>
        <taxon>PACMAD clade</taxon>
        <taxon>Arundinoideae</taxon>
        <taxon>Arundineae</taxon>
        <taxon>Arundo</taxon>
    </lineage>
</organism>
<dbReference type="AlphaFoldDB" id="A0A0A9DNW4"/>
<sequence>MTKKNHQQEKDQSKFG</sequence>
<proteinExistence type="predicted"/>
<reference evidence="1" key="2">
    <citation type="journal article" date="2015" name="Data Brief">
        <title>Shoot transcriptome of the giant reed, Arundo donax.</title>
        <authorList>
            <person name="Barrero R.A."/>
            <person name="Guerrero F.D."/>
            <person name="Moolhuijzen P."/>
            <person name="Goolsby J.A."/>
            <person name="Tidwell J."/>
            <person name="Bellgard S.E."/>
            <person name="Bellgard M.I."/>
        </authorList>
    </citation>
    <scope>NUCLEOTIDE SEQUENCE</scope>
    <source>
        <tissue evidence="1">Shoot tissue taken approximately 20 cm above the soil surface</tissue>
    </source>
</reference>
<dbReference type="EMBL" id="GBRH01210545">
    <property type="protein sequence ID" value="JAD87350.1"/>
    <property type="molecule type" value="Transcribed_RNA"/>
</dbReference>
<evidence type="ECO:0000313" key="1">
    <source>
        <dbReference type="EMBL" id="JAD87350.1"/>
    </source>
</evidence>
<name>A0A0A9DNW4_ARUDO</name>
<accession>A0A0A9DNW4</accession>